<dbReference type="InterPro" id="IPR036179">
    <property type="entry name" value="Ig-like_dom_sf"/>
</dbReference>
<dbReference type="Proteomes" id="UP001164746">
    <property type="component" value="Chromosome 5"/>
</dbReference>
<evidence type="ECO:0000259" key="1">
    <source>
        <dbReference type="PROSITE" id="PS50835"/>
    </source>
</evidence>
<reference evidence="2" key="1">
    <citation type="submission" date="2022-11" db="EMBL/GenBank/DDBJ databases">
        <title>Centuries of genome instability and evolution in soft-shell clam transmissible cancer (bioRxiv).</title>
        <authorList>
            <person name="Hart S.F.M."/>
            <person name="Yonemitsu M.A."/>
            <person name="Giersch R.M."/>
            <person name="Beal B.F."/>
            <person name="Arriagada G."/>
            <person name="Davis B.W."/>
            <person name="Ostrander E.A."/>
            <person name="Goff S.P."/>
            <person name="Metzger M.J."/>
        </authorList>
    </citation>
    <scope>NUCLEOTIDE SEQUENCE</scope>
    <source>
        <strain evidence="2">MELC-2E11</strain>
        <tissue evidence="2">Siphon/mantle</tissue>
    </source>
</reference>
<organism evidence="2 3">
    <name type="scientific">Mya arenaria</name>
    <name type="common">Soft-shell clam</name>
    <dbReference type="NCBI Taxonomy" id="6604"/>
    <lineage>
        <taxon>Eukaryota</taxon>
        <taxon>Metazoa</taxon>
        <taxon>Spiralia</taxon>
        <taxon>Lophotrochozoa</taxon>
        <taxon>Mollusca</taxon>
        <taxon>Bivalvia</taxon>
        <taxon>Autobranchia</taxon>
        <taxon>Heteroconchia</taxon>
        <taxon>Euheterodonta</taxon>
        <taxon>Imparidentia</taxon>
        <taxon>Neoheterodontei</taxon>
        <taxon>Myida</taxon>
        <taxon>Myoidea</taxon>
        <taxon>Myidae</taxon>
        <taxon>Mya</taxon>
    </lineage>
</organism>
<dbReference type="EMBL" id="CP111016">
    <property type="protein sequence ID" value="WAR05976.1"/>
    <property type="molecule type" value="Genomic_DNA"/>
</dbReference>
<evidence type="ECO:0000313" key="3">
    <source>
        <dbReference type="Proteomes" id="UP001164746"/>
    </source>
</evidence>
<dbReference type="PROSITE" id="PS50835">
    <property type="entry name" value="IG_LIKE"/>
    <property type="match status" value="1"/>
</dbReference>
<proteinExistence type="predicted"/>
<dbReference type="SUPFAM" id="SSF48726">
    <property type="entry name" value="Immunoglobulin"/>
    <property type="match status" value="1"/>
</dbReference>
<sequence>MRGETIDITCTSTFARPPPRLDIFVKGNFSITVRTNLSIVDISKGIFKTIAKHSSNNSRWENEELLCRQSADDEGLFNSILSHAVHIDYIYPPSALYLTYTIPMRMREELVVSCTAIAAHHVCKSKWNFKTENMTYSVVSKDFTNNTFNEVISFNTSAFDLKSEIYCSVKCSEFVLTNSTILIFPQKPSVRIEGTTPAPPYNIVYLNCLSDGYPDSNITWEMVDPENGTKVEVLEVCDMPTCTLKIVSSSVDLMYNCIAQNKFGRASNTTRIMVSQRNDEKTEQNN</sequence>
<dbReference type="InterPro" id="IPR013783">
    <property type="entry name" value="Ig-like_fold"/>
</dbReference>
<keyword evidence="3" id="KW-1185">Reference proteome</keyword>
<dbReference type="InterPro" id="IPR007110">
    <property type="entry name" value="Ig-like_dom"/>
</dbReference>
<name>A0ABY7EAN7_MYAAR</name>
<accession>A0ABY7EAN7</accession>
<gene>
    <name evidence="2" type="ORF">MAR_021345</name>
</gene>
<evidence type="ECO:0000313" key="2">
    <source>
        <dbReference type="EMBL" id="WAR05976.1"/>
    </source>
</evidence>
<protein>
    <recommendedName>
        <fullName evidence="1">Ig-like domain-containing protein</fullName>
    </recommendedName>
</protein>
<feature type="domain" description="Ig-like" evidence="1">
    <location>
        <begin position="188"/>
        <end position="275"/>
    </location>
</feature>
<dbReference type="Gene3D" id="2.60.40.10">
    <property type="entry name" value="Immunoglobulins"/>
    <property type="match status" value="1"/>
</dbReference>